<evidence type="ECO:0000256" key="1">
    <source>
        <dbReference type="SAM" id="Phobius"/>
    </source>
</evidence>
<proteinExistence type="predicted"/>
<keyword evidence="1" id="KW-0472">Membrane</keyword>
<evidence type="ECO:0000313" key="2">
    <source>
        <dbReference type="EMBL" id="CUV65739.1"/>
    </source>
</evidence>
<keyword evidence="1" id="KW-0812">Transmembrane</keyword>
<gene>
    <name evidence="2" type="ORF">BN3087_430007</name>
</gene>
<protein>
    <submittedName>
        <fullName evidence="2">Uncharacterized protein</fullName>
    </submittedName>
</protein>
<name>A0A0S4XN66_9BACT</name>
<accession>A0A0S4XN66</accession>
<feature type="transmembrane region" description="Helical" evidence="1">
    <location>
        <begin position="73"/>
        <end position="98"/>
    </location>
</feature>
<keyword evidence="1" id="KW-1133">Transmembrane helix</keyword>
<sequence>MKNLLFFGALPLVLYPFIAIASLMSLASPITGEEPILLVIVARAFQIASLMYPLVYFTSLARATSKRKEDEEIAIKIASIPLWFLMILGALLLLWIIVEKLFN</sequence>
<organism evidence="2">
    <name type="scientific">Sulfurovum sp. enrichment culture clone C5</name>
    <dbReference type="NCBI Taxonomy" id="497650"/>
    <lineage>
        <taxon>Bacteria</taxon>
        <taxon>Pseudomonadati</taxon>
        <taxon>Campylobacterota</taxon>
        <taxon>Epsilonproteobacteria</taxon>
        <taxon>Campylobacterales</taxon>
        <taxon>Sulfurovaceae</taxon>
        <taxon>Sulfurovum</taxon>
        <taxon>environmental samples</taxon>
    </lineage>
</organism>
<dbReference type="AlphaFoldDB" id="A0A0S4XN66"/>
<dbReference type="EMBL" id="FAXN01000044">
    <property type="protein sequence ID" value="CUV65739.1"/>
    <property type="molecule type" value="Genomic_DNA"/>
</dbReference>
<feature type="transmembrane region" description="Helical" evidence="1">
    <location>
        <begin position="37"/>
        <end position="61"/>
    </location>
</feature>
<reference evidence="2" key="1">
    <citation type="submission" date="2015-11" db="EMBL/GenBank/DDBJ databases">
        <authorList>
            <person name="Zhang Y."/>
            <person name="Guo Z."/>
        </authorList>
    </citation>
    <scope>NUCLEOTIDE SEQUENCE</scope>
    <source>
        <strain evidence="2">BN30871</strain>
    </source>
</reference>